<gene>
    <name evidence="2" type="ORF">PV08_09419</name>
</gene>
<protein>
    <recommendedName>
        <fullName evidence="1">Heterokaryon incompatibility domain-containing protein</fullName>
    </recommendedName>
</protein>
<dbReference type="EMBL" id="KN847498">
    <property type="protein sequence ID" value="KIW12144.1"/>
    <property type="molecule type" value="Genomic_DNA"/>
</dbReference>
<evidence type="ECO:0000313" key="3">
    <source>
        <dbReference type="Proteomes" id="UP000053328"/>
    </source>
</evidence>
<proteinExistence type="predicted"/>
<dbReference type="HOGENOM" id="CLU_004184_7_4_1"/>
<dbReference type="VEuPathDB" id="FungiDB:PV08_09419"/>
<name>A0A0D2BLT9_9EURO</name>
<evidence type="ECO:0000259" key="1">
    <source>
        <dbReference type="Pfam" id="PF06985"/>
    </source>
</evidence>
<dbReference type="GeneID" id="27336502"/>
<dbReference type="PANTHER" id="PTHR24148">
    <property type="entry name" value="ANKYRIN REPEAT DOMAIN-CONTAINING PROTEIN 39 HOMOLOG-RELATED"/>
    <property type="match status" value="1"/>
</dbReference>
<dbReference type="OrthoDB" id="4161734at2759"/>
<dbReference type="STRING" id="91928.A0A0D2BLT9"/>
<sequence>MPPTLALKPISSDRFRLLTANLNEKTGRLSFKTEVHSLAGNLVPPYVPISYTWFGPPTPDDTTVDSADGVIPQSFPDQVIVDDTSVDVTRNLANALRRVVQREWPLRAKQLGLKRRLRLWCDYLCIDQTNSTEKGEQVQNMTKIFGSASKVVAWLGTPPDDEEASCAMQLLSRLTATYKENVASGKGWAADIYKKHHDIWPSHSDWSLKAWRGLEALFKARYWSRGWMLQEITAENGTTFLWGDHHFGTDEFSMVVTMITELQNFPQFTDIIQIDRFCVGNIYLLMTRRKGPDQEESFELLRLLSLLRSAECTDARDKVYAISGLAKDVEIIPRYDRYNESGVDLFLNTAVSIIDVMHVQEALSYVFVPYTEQQRRICQPPIPSSWVPDWRLRTHCQKFTGGDFYTAGGPRWSCKASVAGDELQILGFRLDTVASLSVTYETEDPTYSVIQQWREILPRNGVYKLTGEEMESVFVTTVVADCILTNSVSSRGARADFEFLERARETMDPDMTSQRARMQAALGICLGRRLCVTRAGMVALVPAATEIGDSVCVLQGCGRCHVLRLEPDGVKGSYVGETYCHGMMDGKGTAQAYAESRKPVSFRLS</sequence>
<dbReference type="InterPro" id="IPR010730">
    <property type="entry name" value="HET"/>
</dbReference>
<dbReference type="InterPro" id="IPR052895">
    <property type="entry name" value="HetReg/Transcr_Mod"/>
</dbReference>
<reference evidence="2 3" key="1">
    <citation type="submission" date="2015-01" db="EMBL/GenBank/DDBJ databases">
        <title>The Genome Sequence of Exophiala spinifera CBS89968.</title>
        <authorList>
            <consortium name="The Broad Institute Genomics Platform"/>
            <person name="Cuomo C."/>
            <person name="de Hoog S."/>
            <person name="Gorbushina A."/>
            <person name="Stielow B."/>
            <person name="Teixiera M."/>
            <person name="Abouelleil A."/>
            <person name="Chapman S.B."/>
            <person name="Priest M."/>
            <person name="Young S.K."/>
            <person name="Wortman J."/>
            <person name="Nusbaum C."/>
            <person name="Birren B."/>
        </authorList>
    </citation>
    <scope>NUCLEOTIDE SEQUENCE [LARGE SCALE GENOMIC DNA]</scope>
    <source>
        <strain evidence="2 3">CBS 89968</strain>
    </source>
</reference>
<evidence type="ECO:0000313" key="2">
    <source>
        <dbReference type="EMBL" id="KIW12144.1"/>
    </source>
</evidence>
<dbReference type="PANTHER" id="PTHR24148:SF64">
    <property type="entry name" value="HETEROKARYON INCOMPATIBILITY DOMAIN-CONTAINING PROTEIN"/>
    <property type="match status" value="1"/>
</dbReference>
<organism evidence="2 3">
    <name type="scientific">Exophiala spinifera</name>
    <dbReference type="NCBI Taxonomy" id="91928"/>
    <lineage>
        <taxon>Eukaryota</taxon>
        <taxon>Fungi</taxon>
        <taxon>Dikarya</taxon>
        <taxon>Ascomycota</taxon>
        <taxon>Pezizomycotina</taxon>
        <taxon>Eurotiomycetes</taxon>
        <taxon>Chaetothyriomycetidae</taxon>
        <taxon>Chaetothyriales</taxon>
        <taxon>Herpotrichiellaceae</taxon>
        <taxon>Exophiala</taxon>
    </lineage>
</organism>
<feature type="domain" description="Heterokaryon incompatibility" evidence="1">
    <location>
        <begin position="46"/>
        <end position="231"/>
    </location>
</feature>
<dbReference type="AlphaFoldDB" id="A0A0D2BLT9"/>
<dbReference type="RefSeq" id="XP_016232360.1">
    <property type="nucleotide sequence ID" value="XM_016383737.1"/>
</dbReference>
<accession>A0A0D2BLT9</accession>
<dbReference type="Pfam" id="PF26639">
    <property type="entry name" value="Het-6_barrel"/>
    <property type="match status" value="1"/>
</dbReference>
<keyword evidence="3" id="KW-1185">Reference proteome</keyword>
<dbReference type="Proteomes" id="UP000053328">
    <property type="component" value="Unassembled WGS sequence"/>
</dbReference>
<dbReference type="Pfam" id="PF06985">
    <property type="entry name" value="HET"/>
    <property type="match status" value="1"/>
</dbReference>